<accession>A0A3Q7GXB0</accession>
<evidence type="ECO:0000313" key="1">
    <source>
        <dbReference type="EnsemblPlants" id="Solyc06g060427.1.1"/>
    </source>
</evidence>
<dbReference type="EnsemblPlants" id="Solyc06g060427.1.1">
    <property type="protein sequence ID" value="Solyc06g060427.1.1"/>
    <property type="gene ID" value="Solyc06g060427.1"/>
</dbReference>
<protein>
    <submittedName>
        <fullName evidence="1">Uncharacterized protein</fullName>
    </submittedName>
</protein>
<reference evidence="1" key="2">
    <citation type="submission" date="2019-01" db="UniProtKB">
        <authorList>
            <consortium name="EnsemblPlants"/>
        </authorList>
    </citation>
    <scope>IDENTIFICATION</scope>
    <source>
        <strain evidence="1">cv. Heinz 1706</strain>
    </source>
</reference>
<sequence length="309" mass="35728">MQFDVQMLLQHINTVKRAPKRAYPHFDDFHSDVKNANFFCGRPSRPCLCSRLSLTARPTHFEANHFLGDPDFDVKNANFFVDVRQDLVYVASWSSRSVRPILKQTFLGDSNSDVKNTKFILDVRLYLGYAASWLSQPIQLIFKVKRAPKRAYPNFDDFYLGYAASWPSRPVRPILKVKRVSKHAYPHFDDFIPTSKLRNFFVDVRIDLVYVASWPSRPVRPIFIVKEASKRAYSPFRRFSCAIANHFLSYPNSDVRNAKSFFGRPSRPCLCIQFALTASPTHFEGQTSIEASIPLISTIFVCYSKPFFR</sequence>
<organism evidence="1">
    <name type="scientific">Solanum lycopersicum</name>
    <name type="common">Tomato</name>
    <name type="synonym">Lycopersicon esculentum</name>
    <dbReference type="NCBI Taxonomy" id="4081"/>
    <lineage>
        <taxon>Eukaryota</taxon>
        <taxon>Viridiplantae</taxon>
        <taxon>Streptophyta</taxon>
        <taxon>Embryophyta</taxon>
        <taxon>Tracheophyta</taxon>
        <taxon>Spermatophyta</taxon>
        <taxon>Magnoliopsida</taxon>
        <taxon>eudicotyledons</taxon>
        <taxon>Gunneridae</taxon>
        <taxon>Pentapetalae</taxon>
        <taxon>asterids</taxon>
        <taxon>lamiids</taxon>
        <taxon>Solanales</taxon>
        <taxon>Solanaceae</taxon>
        <taxon>Solanoideae</taxon>
        <taxon>Solaneae</taxon>
        <taxon>Solanum</taxon>
        <taxon>Solanum subgen. Lycopersicon</taxon>
    </lineage>
</organism>
<keyword evidence="2" id="KW-1185">Reference proteome</keyword>
<reference evidence="1" key="1">
    <citation type="journal article" date="2012" name="Nature">
        <title>The tomato genome sequence provides insights into fleshy fruit evolution.</title>
        <authorList>
            <consortium name="Tomato Genome Consortium"/>
        </authorList>
    </citation>
    <scope>NUCLEOTIDE SEQUENCE [LARGE SCALE GENOMIC DNA]</scope>
    <source>
        <strain evidence="1">cv. Heinz 1706</strain>
    </source>
</reference>
<dbReference type="Proteomes" id="UP000004994">
    <property type="component" value="Chromosome 6"/>
</dbReference>
<evidence type="ECO:0000313" key="2">
    <source>
        <dbReference type="Proteomes" id="UP000004994"/>
    </source>
</evidence>
<proteinExistence type="predicted"/>
<dbReference type="InParanoid" id="A0A3Q7GXB0"/>
<dbReference type="Gramene" id="Solyc06g060427.1.1">
    <property type="protein sequence ID" value="Solyc06g060427.1.1"/>
    <property type="gene ID" value="Solyc06g060427.1"/>
</dbReference>
<dbReference type="AlphaFoldDB" id="A0A3Q7GXB0"/>
<name>A0A3Q7GXB0_SOLLC</name>